<protein>
    <submittedName>
        <fullName evidence="2">Uncharacterized protein</fullName>
    </submittedName>
</protein>
<name>M5GBI4_DACPD</name>
<evidence type="ECO:0000313" key="3">
    <source>
        <dbReference type="Proteomes" id="UP000030653"/>
    </source>
</evidence>
<accession>M5GBI4</accession>
<feature type="region of interest" description="Disordered" evidence="1">
    <location>
        <begin position="1"/>
        <end position="21"/>
    </location>
</feature>
<sequence length="183" mass="20355">MFSGSPACELRSPGFENGPMDQGQTSIWQTEMRAAMASIVLTFPRVSTPHNVTGLHVHISQGIHPSLRLPFDVLKKIAAGLIVCEAELDVMHSWKRRQLSDSFFRSIRWNSIFYGDNHTFTAKQIVEAVLTAKSAKALITLINPGPNAQLTDSQDLHSITGDVNRNYVVNFTEWQDGLGTIEF</sequence>
<organism evidence="2 3">
    <name type="scientific">Dacryopinax primogenitus (strain DJM 731)</name>
    <name type="common">Brown rot fungus</name>
    <dbReference type="NCBI Taxonomy" id="1858805"/>
    <lineage>
        <taxon>Eukaryota</taxon>
        <taxon>Fungi</taxon>
        <taxon>Dikarya</taxon>
        <taxon>Basidiomycota</taxon>
        <taxon>Agaricomycotina</taxon>
        <taxon>Dacrymycetes</taxon>
        <taxon>Dacrymycetales</taxon>
        <taxon>Dacrymycetaceae</taxon>
        <taxon>Dacryopinax</taxon>
    </lineage>
</organism>
<dbReference type="RefSeq" id="XP_040630311.1">
    <property type="nucleotide sequence ID" value="XM_040772461.1"/>
</dbReference>
<dbReference type="AlphaFoldDB" id="M5GBI4"/>
<evidence type="ECO:0000256" key="1">
    <source>
        <dbReference type="SAM" id="MobiDB-lite"/>
    </source>
</evidence>
<reference evidence="2 3" key="1">
    <citation type="journal article" date="2012" name="Science">
        <title>The Paleozoic origin of enzymatic lignin decomposition reconstructed from 31 fungal genomes.</title>
        <authorList>
            <person name="Floudas D."/>
            <person name="Binder M."/>
            <person name="Riley R."/>
            <person name="Barry K."/>
            <person name="Blanchette R.A."/>
            <person name="Henrissat B."/>
            <person name="Martinez A.T."/>
            <person name="Otillar R."/>
            <person name="Spatafora J.W."/>
            <person name="Yadav J.S."/>
            <person name="Aerts A."/>
            <person name="Benoit I."/>
            <person name="Boyd A."/>
            <person name="Carlson A."/>
            <person name="Copeland A."/>
            <person name="Coutinho P.M."/>
            <person name="de Vries R.P."/>
            <person name="Ferreira P."/>
            <person name="Findley K."/>
            <person name="Foster B."/>
            <person name="Gaskell J."/>
            <person name="Glotzer D."/>
            <person name="Gorecki P."/>
            <person name="Heitman J."/>
            <person name="Hesse C."/>
            <person name="Hori C."/>
            <person name="Igarashi K."/>
            <person name="Jurgens J.A."/>
            <person name="Kallen N."/>
            <person name="Kersten P."/>
            <person name="Kohler A."/>
            <person name="Kuees U."/>
            <person name="Kumar T.K.A."/>
            <person name="Kuo A."/>
            <person name="LaButti K."/>
            <person name="Larrondo L.F."/>
            <person name="Lindquist E."/>
            <person name="Ling A."/>
            <person name="Lombard V."/>
            <person name="Lucas S."/>
            <person name="Lundell T."/>
            <person name="Martin R."/>
            <person name="McLaughlin D.J."/>
            <person name="Morgenstern I."/>
            <person name="Morin E."/>
            <person name="Murat C."/>
            <person name="Nagy L.G."/>
            <person name="Nolan M."/>
            <person name="Ohm R.A."/>
            <person name="Patyshakuliyeva A."/>
            <person name="Rokas A."/>
            <person name="Ruiz-Duenas F.J."/>
            <person name="Sabat G."/>
            <person name="Salamov A."/>
            <person name="Samejima M."/>
            <person name="Schmutz J."/>
            <person name="Slot J.C."/>
            <person name="St John F."/>
            <person name="Stenlid J."/>
            <person name="Sun H."/>
            <person name="Sun S."/>
            <person name="Syed K."/>
            <person name="Tsang A."/>
            <person name="Wiebenga A."/>
            <person name="Young D."/>
            <person name="Pisabarro A."/>
            <person name="Eastwood D.C."/>
            <person name="Martin F."/>
            <person name="Cullen D."/>
            <person name="Grigoriev I.V."/>
            <person name="Hibbett D.S."/>
        </authorList>
    </citation>
    <scope>NUCLEOTIDE SEQUENCE [LARGE SCALE GENOMIC DNA]</scope>
    <source>
        <strain evidence="2 3">DJM-731 SS1</strain>
    </source>
</reference>
<dbReference type="GeneID" id="63687523"/>
<keyword evidence="3" id="KW-1185">Reference proteome</keyword>
<dbReference type="EMBL" id="JH795860">
    <property type="protein sequence ID" value="EJU03417.1"/>
    <property type="molecule type" value="Genomic_DNA"/>
</dbReference>
<dbReference type="OrthoDB" id="412402at2759"/>
<dbReference type="HOGENOM" id="CLU_1475131_0_0_1"/>
<gene>
    <name evidence="2" type="ORF">DACRYDRAFT_21598</name>
</gene>
<dbReference type="Proteomes" id="UP000030653">
    <property type="component" value="Unassembled WGS sequence"/>
</dbReference>
<evidence type="ECO:0000313" key="2">
    <source>
        <dbReference type="EMBL" id="EJU03417.1"/>
    </source>
</evidence>
<proteinExistence type="predicted"/>